<proteinExistence type="predicted"/>
<name>A0A545TL00_9PROT</name>
<dbReference type="AlphaFoldDB" id="A0A545TL00"/>
<evidence type="ECO:0000313" key="2">
    <source>
        <dbReference type="Proteomes" id="UP000315252"/>
    </source>
</evidence>
<organism evidence="1 2">
    <name type="scientific">Denitrobaculum tricleocarpae</name>
    <dbReference type="NCBI Taxonomy" id="2591009"/>
    <lineage>
        <taxon>Bacteria</taxon>
        <taxon>Pseudomonadati</taxon>
        <taxon>Pseudomonadota</taxon>
        <taxon>Alphaproteobacteria</taxon>
        <taxon>Rhodospirillales</taxon>
        <taxon>Rhodospirillaceae</taxon>
        <taxon>Denitrobaculum</taxon>
    </lineage>
</organism>
<keyword evidence="2" id="KW-1185">Reference proteome</keyword>
<evidence type="ECO:0000313" key="1">
    <source>
        <dbReference type="EMBL" id="TQV77902.1"/>
    </source>
</evidence>
<accession>A0A545TL00</accession>
<gene>
    <name evidence="1" type="ORF">FKG95_20385</name>
</gene>
<dbReference type="EMBL" id="VHSH01000007">
    <property type="protein sequence ID" value="TQV77902.1"/>
    <property type="molecule type" value="Genomic_DNA"/>
</dbReference>
<dbReference type="RefSeq" id="WP_142898245.1">
    <property type="nucleotide sequence ID" value="NZ_ML660058.1"/>
</dbReference>
<dbReference type="Proteomes" id="UP000315252">
    <property type="component" value="Unassembled WGS sequence"/>
</dbReference>
<dbReference type="OrthoDB" id="8138957at2"/>
<protein>
    <submittedName>
        <fullName evidence="1">Uncharacterized protein</fullName>
    </submittedName>
</protein>
<reference evidence="1 2" key="1">
    <citation type="submission" date="2019-06" db="EMBL/GenBank/DDBJ databases">
        <title>Whole genome sequence for Rhodospirillaceae sp. R148.</title>
        <authorList>
            <person name="Wang G."/>
        </authorList>
    </citation>
    <scope>NUCLEOTIDE SEQUENCE [LARGE SCALE GENOMIC DNA]</scope>
    <source>
        <strain evidence="1 2">R148</strain>
    </source>
</reference>
<comment type="caution">
    <text evidence="1">The sequence shown here is derived from an EMBL/GenBank/DDBJ whole genome shotgun (WGS) entry which is preliminary data.</text>
</comment>
<sequence>MHLEASELEVEPSAESGGHCDCCGKESRSINGYVHIRDAETVACYFMHWTVGASLATHPANFDLIYGPWGEGISKDHRCAISLIYFENDDGPTVRVIDANDRPVASYEFVGTALTREEVIGTPLAADVFAIFDAVFLQDERVVKT</sequence>